<dbReference type="EMBL" id="GL734784">
    <property type="protein sequence ID" value="EFX61315.1"/>
    <property type="molecule type" value="Genomic_DNA"/>
</dbReference>
<dbReference type="AlphaFoldDB" id="E9I3W5"/>
<name>E9I3W5_DAPPU</name>
<organism evidence="1 2">
    <name type="scientific">Daphnia pulex</name>
    <name type="common">Water flea</name>
    <dbReference type="NCBI Taxonomy" id="6669"/>
    <lineage>
        <taxon>Eukaryota</taxon>
        <taxon>Metazoa</taxon>
        <taxon>Ecdysozoa</taxon>
        <taxon>Arthropoda</taxon>
        <taxon>Crustacea</taxon>
        <taxon>Branchiopoda</taxon>
        <taxon>Diplostraca</taxon>
        <taxon>Cladocera</taxon>
        <taxon>Anomopoda</taxon>
        <taxon>Daphniidae</taxon>
        <taxon>Daphnia</taxon>
    </lineage>
</organism>
<gene>
    <name evidence="1" type="ORF">DAPPUDRAFT_274118</name>
</gene>
<proteinExistence type="predicted"/>
<evidence type="ECO:0000313" key="2">
    <source>
        <dbReference type="Proteomes" id="UP000000305"/>
    </source>
</evidence>
<sequence>MPALKTQYFPLAGGLDAESAQLTLRPGMVTGAINYESSALEGYERIGGYERFDGRPRPSDAAYKCLRAATAFTGMAVGQTVAGATSGATALVLALRNAAQMV</sequence>
<protein>
    <submittedName>
        <fullName evidence="1">Uncharacterized protein</fullName>
    </submittedName>
</protein>
<keyword evidence="2" id="KW-1185">Reference proteome</keyword>
<dbReference type="Proteomes" id="UP000000305">
    <property type="component" value="Unassembled WGS sequence"/>
</dbReference>
<evidence type="ECO:0000313" key="1">
    <source>
        <dbReference type="EMBL" id="EFX61315.1"/>
    </source>
</evidence>
<reference evidence="1 2" key="1">
    <citation type="journal article" date="2011" name="Science">
        <title>The ecoresponsive genome of Daphnia pulex.</title>
        <authorList>
            <person name="Colbourne J.K."/>
            <person name="Pfrender M.E."/>
            <person name="Gilbert D."/>
            <person name="Thomas W.K."/>
            <person name="Tucker A."/>
            <person name="Oakley T.H."/>
            <person name="Tokishita S."/>
            <person name="Aerts A."/>
            <person name="Arnold G.J."/>
            <person name="Basu M.K."/>
            <person name="Bauer D.J."/>
            <person name="Caceres C.E."/>
            <person name="Carmel L."/>
            <person name="Casola C."/>
            <person name="Choi J.H."/>
            <person name="Detter J.C."/>
            <person name="Dong Q."/>
            <person name="Dusheyko S."/>
            <person name="Eads B.D."/>
            <person name="Frohlich T."/>
            <person name="Geiler-Samerotte K.A."/>
            <person name="Gerlach D."/>
            <person name="Hatcher P."/>
            <person name="Jogdeo S."/>
            <person name="Krijgsveld J."/>
            <person name="Kriventseva E.V."/>
            <person name="Kultz D."/>
            <person name="Laforsch C."/>
            <person name="Lindquist E."/>
            <person name="Lopez J."/>
            <person name="Manak J.R."/>
            <person name="Muller J."/>
            <person name="Pangilinan J."/>
            <person name="Patwardhan R.P."/>
            <person name="Pitluck S."/>
            <person name="Pritham E.J."/>
            <person name="Rechtsteiner A."/>
            <person name="Rho M."/>
            <person name="Rogozin I.B."/>
            <person name="Sakarya O."/>
            <person name="Salamov A."/>
            <person name="Schaack S."/>
            <person name="Shapiro H."/>
            <person name="Shiga Y."/>
            <person name="Skalitzky C."/>
            <person name="Smith Z."/>
            <person name="Souvorov A."/>
            <person name="Sung W."/>
            <person name="Tang Z."/>
            <person name="Tsuchiya D."/>
            <person name="Tu H."/>
            <person name="Vos H."/>
            <person name="Wang M."/>
            <person name="Wolf Y.I."/>
            <person name="Yamagata H."/>
            <person name="Yamada T."/>
            <person name="Ye Y."/>
            <person name="Shaw J.R."/>
            <person name="Andrews J."/>
            <person name="Crease T.J."/>
            <person name="Tang H."/>
            <person name="Lucas S.M."/>
            <person name="Robertson H.M."/>
            <person name="Bork P."/>
            <person name="Koonin E.V."/>
            <person name="Zdobnov E.M."/>
            <person name="Grigoriev I.V."/>
            <person name="Lynch M."/>
            <person name="Boore J.L."/>
        </authorList>
    </citation>
    <scope>NUCLEOTIDE SEQUENCE [LARGE SCALE GENOMIC DNA]</scope>
</reference>
<dbReference type="KEGG" id="dpx:DAPPUDRAFT_274118"/>
<dbReference type="HOGENOM" id="CLU_2284411_0_0_1"/>
<dbReference type="InParanoid" id="E9I3W5"/>
<feature type="non-terminal residue" evidence="1">
    <location>
        <position position="102"/>
    </location>
</feature>
<accession>E9I3W5</accession>